<feature type="transmembrane region" description="Helical" evidence="13">
    <location>
        <begin position="134"/>
        <end position="155"/>
    </location>
</feature>
<evidence type="ECO:0000256" key="4">
    <source>
        <dbReference type="ARBA" id="ARBA00022475"/>
    </source>
</evidence>
<comment type="caution">
    <text evidence="15">The sequence shown here is derived from an EMBL/GenBank/DDBJ whole genome shotgun (WGS) entry which is preliminary data.</text>
</comment>
<dbReference type="EMBL" id="JAJCIS010000002">
    <property type="protein sequence ID" value="MCB7386956.1"/>
    <property type="molecule type" value="Genomic_DNA"/>
</dbReference>
<keyword evidence="7" id="KW-0479">Metal-binding</keyword>
<dbReference type="GO" id="GO:0006508">
    <property type="term" value="P:proteolysis"/>
    <property type="evidence" value="ECO:0007669"/>
    <property type="project" value="UniProtKB-KW"/>
</dbReference>
<evidence type="ECO:0000256" key="7">
    <source>
        <dbReference type="ARBA" id="ARBA00022723"/>
    </source>
</evidence>
<comment type="cofactor">
    <cofactor evidence="1">
        <name>Zn(2+)</name>
        <dbReference type="ChEBI" id="CHEBI:29105"/>
    </cofactor>
</comment>
<dbReference type="InterPro" id="IPR044537">
    <property type="entry name" value="Rip2-like"/>
</dbReference>
<proteinExistence type="inferred from homology"/>
<dbReference type="InterPro" id="IPR008915">
    <property type="entry name" value="Peptidase_M50"/>
</dbReference>
<evidence type="ECO:0000313" key="15">
    <source>
        <dbReference type="EMBL" id="MCB7386956.1"/>
    </source>
</evidence>
<evidence type="ECO:0000256" key="8">
    <source>
        <dbReference type="ARBA" id="ARBA00022801"/>
    </source>
</evidence>
<evidence type="ECO:0000256" key="6">
    <source>
        <dbReference type="ARBA" id="ARBA00022692"/>
    </source>
</evidence>
<evidence type="ECO:0000256" key="5">
    <source>
        <dbReference type="ARBA" id="ARBA00022670"/>
    </source>
</evidence>
<dbReference type="CDD" id="cd06158">
    <property type="entry name" value="S2P-M50_like_1"/>
    <property type="match status" value="1"/>
</dbReference>
<dbReference type="InterPro" id="IPR052348">
    <property type="entry name" value="Metallopeptidase_M50B"/>
</dbReference>
<evidence type="ECO:0000313" key="16">
    <source>
        <dbReference type="Proteomes" id="UP001299546"/>
    </source>
</evidence>
<keyword evidence="8" id="KW-0378">Hydrolase</keyword>
<comment type="subcellular location">
    <subcellularLocation>
        <location evidence="2">Cell membrane</location>
        <topology evidence="2">Multi-pass membrane protein</topology>
    </subcellularLocation>
</comment>
<feature type="transmembrane region" description="Helical" evidence="13">
    <location>
        <begin position="97"/>
        <end position="122"/>
    </location>
</feature>
<evidence type="ECO:0000256" key="10">
    <source>
        <dbReference type="ARBA" id="ARBA00022989"/>
    </source>
</evidence>
<evidence type="ECO:0000256" key="3">
    <source>
        <dbReference type="ARBA" id="ARBA00007931"/>
    </source>
</evidence>
<keyword evidence="4" id="KW-1003">Cell membrane</keyword>
<reference evidence="15 16" key="1">
    <citation type="submission" date="2021-10" db="EMBL/GenBank/DDBJ databases">
        <title>Collection of gut derived symbiotic bacterial strains cultured from healthy donors.</title>
        <authorList>
            <person name="Lin H."/>
            <person name="Littmann E."/>
            <person name="Kohout C."/>
            <person name="Pamer E.G."/>
        </authorList>
    </citation>
    <scope>NUCLEOTIDE SEQUENCE [LARGE SCALE GENOMIC DNA]</scope>
    <source>
        <strain evidence="15 16">DFI.1.165</strain>
    </source>
</reference>
<protein>
    <submittedName>
        <fullName evidence="15">Site-2 protease family protein</fullName>
    </submittedName>
</protein>
<keyword evidence="12 13" id="KW-0472">Membrane</keyword>
<evidence type="ECO:0000256" key="12">
    <source>
        <dbReference type="ARBA" id="ARBA00023136"/>
    </source>
</evidence>
<evidence type="ECO:0000256" key="9">
    <source>
        <dbReference type="ARBA" id="ARBA00022833"/>
    </source>
</evidence>
<keyword evidence="16" id="KW-1185">Reference proteome</keyword>
<comment type="similarity">
    <text evidence="3">Belongs to the peptidase M50B family.</text>
</comment>
<feature type="transmembrane region" description="Helical" evidence="13">
    <location>
        <begin position="12"/>
        <end position="33"/>
    </location>
</feature>
<keyword evidence="9" id="KW-0862">Zinc</keyword>
<dbReference type="PANTHER" id="PTHR35864">
    <property type="entry name" value="ZINC METALLOPROTEASE MJ0611-RELATED"/>
    <property type="match status" value="1"/>
</dbReference>
<dbReference type="RefSeq" id="WP_066735989.1">
    <property type="nucleotide sequence ID" value="NZ_JAJCIQ010000002.1"/>
</dbReference>
<accession>A0ABS8DEW0</accession>
<sequence>MISSGGYGLSSYFYQFFQTLVYTAPAILIAISLHEFAHGYVSYRLGDMTPKLDGRLTLNPFKHLDVWGTVCLLFFHVGWAKPIRVNTRNYKNKRRDMILVAAAGPVMNFLLAFLFLLFYGLFYKYGNGGLISGYLKMLCYYTAVLNVGLGVFNLIPVPPLDGSNILAELFPAVERFYFKIRRYSFVILAGLLWLGVLSYPMAMLDNTILGGMWNLVRNILRIGVMVNTGGGGTVI</sequence>
<feature type="domain" description="Peptidase M50" evidence="14">
    <location>
        <begin position="24"/>
        <end position="187"/>
    </location>
</feature>
<keyword evidence="10 13" id="KW-1133">Transmembrane helix</keyword>
<dbReference type="Pfam" id="PF02163">
    <property type="entry name" value="Peptidase_M50"/>
    <property type="match status" value="1"/>
</dbReference>
<keyword evidence="11" id="KW-0482">Metalloprotease</keyword>
<dbReference type="GO" id="GO:0008233">
    <property type="term" value="F:peptidase activity"/>
    <property type="evidence" value="ECO:0007669"/>
    <property type="project" value="UniProtKB-KW"/>
</dbReference>
<evidence type="ECO:0000256" key="1">
    <source>
        <dbReference type="ARBA" id="ARBA00001947"/>
    </source>
</evidence>
<feature type="transmembrane region" description="Helical" evidence="13">
    <location>
        <begin position="183"/>
        <end position="202"/>
    </location>
</feature>
<evidence type="ECO:0000256" key="11">
    <source>
        <dbReference type="ARBA" id="ARBA00023049"/>
    </source>
</evidence>
<organism evidence="15 16">
    <name type="scientific">Bariatricus massiliensis</name>
    <dbReference type="NCBI Taxonomy" id="1745713"/>
    <lineage>
        <taxon>Bacteria</taxon>
        <taxon>Bacillati</taxon>
        <taxon>Bacillota</taxon>
        <taxon>Clostridia</taxon>
        <taxon>Lachnospirales</taxon>
        <taxon>Lachnospiraceae</taxon>
        <taxon>Bariatricus</taxon>
    </lineage>
</organism>
<evidence type="ECO:0000256" key="2">
    <source>
        <dbReference type="ARBA" id="ARBA00004651"/>
    </source>
</evidence>
<dbReference type="Proteomes" id="UP001299546">
    <property type="component" value="Unassembled WGS sequence"/>
</dbReference>
<evidence type="ECO:0000259" key="14">
    <source>
        <dbReference type="Pfam" id="PF02163"/>
    </source>
</evidence>
<dbReference type="PANTHER" id="PTHR35864:SF1">
    <property type="entry name" value="ZINC METALLOPROTEASE YWHC-RELATED"/>
    <property type="match status" value="1"/>
</dbReference>
<evidence type="ECO:0000256" key="13">
    <source>
        <dbReference type="SAM" id="Phobius"/>
    </source>
</evidence>
<name>A0ABS8DEW0_9FIRM</name>
<feature type="transmembrane region" description="Helical" evidence="13">
    <location>
        <begin position="66"/>
        <end position="85"/>
    </location>
</feature>
<keyword evidence="5 15" id="KW-0645">Protease</keyword>
<gene>
    <name evidence="15" type="ORF">LIZ65_06610</name>
</gene>
<keyword evidence="6 13" id="KW-0812">Transmembrane</keyword>